<evidence type="ECO:0000256" key="2">
    <source>
        <dbReference type="PROSITE-ProRule" id="PRU00266"/>
    </source>
</evidence>
<dbReference type="PANTHER" id="PTHR46205">
    <property type="entry name" value="LOQUACIOUS, ISOFORM B"/>
    <property type="match status" value="1"/>
</dbReference>
<dbReference type="GO" id="GO:0070920">
    <property type="term" value="P:regulation of regulatory ncRNA processing"/>
    <property type="evidence" value="ECO:0007669"/>
    <property type="project" value="TreeGrafter"/>
</dbReference>
<feature type="domain" description="DRBM" evidence="4">
    <location>
        <begin position="4"/>
        <end position="71"/>
    </location>
</feature>
<dbReference type="InterPro" id="IPR051247">
    <property type="entry name" value="RLC_Component"/>
</dbReference>
<dbReference type="Pfam" id="PF00035">
    <property type="entry name" value="dsrm"/>
    <property type="match status" value="2"/>
</dbReference>
<name>A0A821S615_9NEOP</name>
<dbReference type="GO" id="GO:0030422">
    <property type="term" value="P:siRNA processing"/>
    <property type="evidence" value="ECO:0007669"/>
    <property type="project" value="TreeGrafter"/>
</dbReference>
<reference evidence="5" key="1">
    <citation type="submission" date="2021-02" db="EMBL/GenBank/DDBJ databases">
        <authorList>
            <person name="Steward A R."/>
        </authorList>
    </citation>
    <scope>NUCLEOTIDE SEQUENCE</scope>
</reference>
<proteinExistence type="predicted"/>
<dbReference type="Gene3D" id="3.30.160.20">
    <property type="match status" value="2"/>
</dbReference>
<evidence type="ECO:0000256" key="3">
    <source>
        <dbReference type="SAM" id="MobiDB-lite"/>
    </source>
</evidence>
<keyword evidence="1 2" id="KW-0694">RNA-binding</keyword>
<evidence type="ECO:0000313" key="5">
    <source>
        <dbReference type="EMBL" id="CAF4853080.1"/>
    </source>
</evidence>
<dbReference type="GO" id="GO:0016442">
    <property type="term" value="C:RISC complex"/>
    <property type="evidence" value="ECO:0007669"/>
    <property type="project" value="TreeGrafter"/>
</dbReference>
<dbReference type="AlphaFoldDB" id="A0A821S615"/>
<feature type="region of interest" description="Disordered" evidence="3">
    <location>
        <begin position="72"/>
        <end position="100"/>
    </location>
</feature>
<keyword evidence="6" id="KW-1185">Reference proteome</keyword>
<sequence>MMKTAISVLQEMMIKAGEVPEYECIAQCGPQHQATFEYRCKSSGLTVTARARSKKEAKQEAAKRMLAEMFARGDPVPPPYARPPEPPGLADDPVEPAQTRALPSTVSGGAAASGVAVDARSYVALLKELCEQYQAGCPAYDVVGDAGPPHCRLFTVAVKLGGHERRAAASTKKAAKQLAAEHLYKYLRLHLARLTEDFVEEDALNRAHERAMERYVEEKASTFRPPLDQKISEYHLGLLRHLDEDKVASGREAMAAMAEDEDPVSALQTLCAKLGLNVASENVGGLSVVRVKPSAPEVAVAAEGPKEAHAAALRYVRRVLAHRPADDTLIGRKATGSFTNMPLIPIKSDVLN</sequence>
<dbReference type="GO" id="GO:0003725">
    <property type="term" value="F:double-stranded RNA binding"/>
    <property type="evidence" value="ECO:0007669"/>
    <property type="project" value="TreeGrafter"/>
</dbReference>
<dbReference type="SUPFAM" id="SSF54768">
    <property type="entry name" value="dsRNA-binding domain-like"/>
    <property type="match status" value="2"/>
</dbReference>
<dbReference type="Proteomes" id="UP000663880">
    <property type="component" value="Unassembled WGS sequence"/>
</dbReference>
<comment type="caution">
    <text evidence="5">The sequence shown here is derived from an EMBL/GenBank/DDBJ whole genome shotgun (WGS) entry which is preliminary data.</text>
</comment>
<dbReference type="GO" id="GO:0070578">
    <property type="term" value="C:RISC-loading complex"/>
    <property type="evidence" value="ECO:0007669"/>
    <property type="project" value="TreeGrafter"/>
</dbReference>
<dbReference type="GO" id="GO:0005634">
    <property type="term" value="C:nucleus"/>
    <property type="evidence" value="ECO:0007669"/>
    <property type="project" value="TreeGrafter"/>
</dbReference>
<evidence type="ECO:0000256" key="1">
    <source>
        <dbReference type="ARBA" id="ARBA00022884"/>
    </source>
</evidence>
<accession>A0A821S615</accession>
<feature type="compositionally biased region" description="Pro residues" evidence="3">
    <location>
        <begin position="75"/>
        <end position="87"/>
    </location>
</feature>
<dbReference type="PANTHER" id="PTHR46205:SF3">
    <property type="entry name" value="LOQUACIOUS, ISOFORM B"/>
    <property type="match status" value="1"/>
</dbReference>
<dbReference type="InterPro" id="IPR014720">
    <property type="entry name" value="dsRBD_dom"/>
</dbReference>
<protein>
    <recommendedName>
        <fullName evidence="4">DRBM domain-containing protein</fullName>
    </recommendedName>
</protein>
<dbReference type="EMBL" id="CAJOBZ010000017">
    <property type="protein sequence ID" value="CAF4853080.1"/>
    <property type="molecule type" value="Genomic_DNA"/>
</dbReference>
<evidence type="ECO:0000313" key="6">
    <source>
        <dbReference type="Proteomes" id="UP000663880"/>
    </source>
</evidence>
<dbReference type="PROSITE" id="PS50137">
    <property type="entry name" value="DS_RBD"/>
    <property type="match status" value="2"/>
</dbReference>
<dbReference type="GO" id="GO:0035197">
    <property type="term" value="F:siRNA binding"/>
    <property type="evidence" value="ECO:0007669"/>
    <property type="project" value="TreeGrafter"/>
</dbReference>
<feature type="domain" description="DRBM" evidence="4">
    <location>
        <begin position="121"/>
        <end position="189"/>
    </location>
</feature>
<evidence type="ECO:0000259" key="4">
    <source>
        <dbReference type="PROSITE" id="PS50137"/>
    </source>
</evidence>
<organism evidence="5 6">
    <name type="scientific">Pieris macdunnoughi</name>
    <dbReference type="NCBI Taxonomy" id="345717"/>
    <lineage>
        <taxon>Eukaryota</taxon>
        <taxon>Metazoa</taxon>
        <taxon>Ecdysozoa</taxon>
        <taxon>Arthropoda</taxon>
        <taxon>Hexapoda</taxon>
        <taxon>Insecta</taxon>
        <taxon>Pterygota</taxon>
        <taxon>Neoptera</taxon>
        <taxon>Endopterygota</taxon>
        <taxon>Lepidoptera</taxon>
        <taxon>Glossata</taxon>
        <taxon>Ditrysia</taxon>
        <taxon>Papilionoidea</taxon>
        <taxon>Pieridae</taxon>
        <taxon>Pierinae</taxon>
        <taxon>Pieris</taxon>
    </lineage>
</organism>
<dbReference type="GO" id="GO:0005737">
    <property type="term" value="C:cytoplasm"/>
    <property type="evidence" value="ECO:0007669"/>
    <property type="project" value="TreeGrafter"/>
</dbReference>
<gene>
    <name evidence="5" type="ORF">PMACD_LOCUS7238</name>
</gene>
<dbReference type="SMART" id="SM00358">
    <property type="entry name" value="DSRM"/>
    <property type="match status" value="2"/>
</dbReference>
<dbReference type="OrthoDB" id="5961559at2759"/>